<reference evidence="2" key="1">
    <citation type="submission" date="2021-12" db="EMBL/GenBank/DDBJ databases">
        <title>Description of Gramella crocea sp. nov., a new bacterium isolated from activated sludge.</title>
        <authorList>
            <person name="Zhang X."/>
        </authorList>
    </citation>
    <scope>NUCLEOTIDE SEQUENCE</scope>
    <source>
        <strain evidence="2">YB25</strain>
    </source>
</reference>
<gene>
    <name evidence="2" type="ORF">LU635_03960</name>
</gene>
<dbReference type="InterPro" id="IPR014710">
    <property type="entry name" value="RmlC-like_jellyroll"/>
</dbReference>
<sequence length="194" mass="22696">MLEILKNNLERSLGSEIPEELFDLIEKYSFKRSFDKKELLAEAGVECKYQYFIIEGSAYSFYVNEKGDKNVIELAIEEYWITDAASYFTGRPAVSTIETLEPTTALLINRQDYDKLCCSHPLFDKFFRILLQNALASLHQRIAKTISEEAELRYQEFSDKHPYFIQRIPQYLIASYLGIKPQSLSRIRKNLVQR</sequence>
<evidence type="ECO:0000313" key="2">
    <source>
        <dbReference type="EMBL" id="MCG9970782.1"/>
    </source>
</evidence>
<dbReference type="InterPro" id="IPR018490">
    <property type="entry name" value="cNMP-bd_dom_sf"/>
</dbReference>
<evidence type="ECO:0000259" key="1">
    <source>
        <dbReference type="PROSITE" id="PS50042"/>
    </source>
</evidence>
<dbReference type="RefSeq" id="WP_240096409.1">
    <property type="nucleotide sequence ID" value="NZ_JAJSON010000012.1"/>
</dbReference>
<feature type="domain" description="Cyclic nucleotide-binding" evidence="1">
    <location>
        <begin position="9"/>
        <end position="116"/>
    </location>
</feature>
<keyword evidence="3" id="KW-1185">Reference proteome</keyword>
<evidence type="ECO:0000313" key="3">
    <source>
        <dbReference type="Proteomes" id="UP001139344"/>
    </source>
</evidence>
<dbReference type="SUPFAM" id="SSF51206">
    <property type="entry name" value="cAMP-binding domain-like"/>
    <property type="match status" value="1"/>
</dbReference>
<dbReference type="Pfam" id="PF00027">
    <property type="entry name" value="cNMP_binding"/>
    <property type="match status" value="1"/>
</dbReference>
<dbReference type="Gene3D" id="2.60.120.10">
    <property type="entry name" value="Jelly Rolls"/>
    <property type="match status" value="1"/>
</dbReference>
<accession>A0A9X1UUV7</accession>
<proteinExistence type="predicted"/>
<dbReference type="PROSITE" id="PS50042">
    <property type="entry name" value="CNMP_BINDING_3"/>
    <property type="match status" value="1"/>
</dbReference>
<dbReference type="InterPro" id="IPR000595">
    <property type="entry name" value="cNMP-bd_dom"/>
</dbReference>
<name>A0A9X1UUV7_9FLAO</name>
<organism evidence="2 3">
    <name type="scientific">Christiangramia crocea</name>
    <dbReference type="NCBI Taxonomy" id="2904124"/>
    <lineage>
        <taxon>Bacteria</taxon>
        <taxon>Pseudomonadati</taxon>
        <taxon>Bacteroidota</taxon>
        <taxon>Flavobacteriia</taxon>
        <taxon>Flavobacteriales</taxon>
        <taxon>Flavobacteriaceae</taxon>
        <taxon>Christiangramia</taxon>
    </lineage>
</organism>
<dbReference type="EMBL" id="JAJSON010000012">
    <property type="protein sequence ID" value="MCG9970782.1"/>
    <property type="molecule type" value="Genomic_DNA"/>
</dbReference>
<comment type="caution">
    <text evidence="2">The sequence shown here is derived from an EMBL/GenBank/DDBJ whole genome shotgun (WGS) entry which is preliminary data.</text>
</comment>
<dbReference type="AlphaFoldDB" id="A0A9X1UUV7"/>
<dbReference type="Proteomes" id="UP001139344">
    <property type="component" value="Unassembled WGS sequence"/>
</dbReference>
<protein>
    <submittedName>
        <fullName evidence="2">Crp/Fnr family transcriptional regulator</fullName>
    </submittedName>
</protein>